<dbReference type="EMBL" id="JBFAEG010000073">
    <property type="protein sequence ID" value="MEU5714087.1"/>
    <property type="molecule type" value="Genomic_DNA"/>
</dbReference>
<gene>
    <name evidence="1" type="ORF">AB0H04_46155</name>
</gene>
<organism evidence="1 2">
    <name type="scientific">Streptomyces flaveolus</name>
    <dbReference type="NCBI Taxonomy" id="67297"/>
    <lineage>
        <taxon>Bacteria</taxon>
        <taxon>Bacillati</taxon>
        <taxon>Actinomycetota</taxon>
        <taxon>Actinomycetes</taxon>
        <taxon>Kitasatosporales</taxon>
        <taxon>Streptomycetaceae</taxon>
        <taxon>Streptomyces</taxon>
    </lineage>
</organism>
<sequence>MGRTARTVECGGVHSTVDLTRTAPIEVVHQLGATGETLGVTGETGFVAR</sequence>
<accession>A0ABV3AQX0</accession>
<name>A0ABV3AQX0_9ACTN</name>
<dbReference type="Proteomes" id="UP001551011">
    <property type="component" value="Unassembled WGS sequence"/>
</dbReference>
<evidence type="ECO:0000313" key="2">
    <source>
        <dbReference type="Proteomes" id="UP001551011"/>
    </source>
</evidence>
<reference evidence="1 2" key="1">
    <citation type="submission" date="2024-06" db="EMBL/GenBank/DDBJ databases">
        <title>The Natural Products Discovery Center: Release of the First 8490 Sequenced Strains for Exploring Actinobacteria Biosynthetic Diversity.</title>
        <authorList>
            <person name="Kalkreuter E."/>
            <person name="Kautsar S.A."/>
            <person name="Yang D."/>
            <person name="Bader C.D."/>
            <person name="Teijaro C.N."/>
            <person name="Fluegel L."/>
            <person name="Davis C.M."/>
            <person name="Simpson J.R."/>
            <person name="Lauterbach L."/>
            <person name="Steele A.D."/>
            <person name="Gui C."/>
            <person name="Meng S."/>
            <person name="Li G."/>
            <person name="Viehrig K."/>
            <person name="Ye F."/>
            <person name="Su P."/>
            <person name="Kiefer A.F."/>
            <person name="Nichols A."/>
            <person name="Cepeda A.J."/>
            <person name="Yan W."/>
            <person name="Fan B."/>
            <person name="Jiang Y."/>
            <person name="Adhikari A."/>
            <person name="Zheng C.-J."/>
            <person name="Schuster L."/>
            <person name="Cowan T.M."/>
            <person name="Smanski M.J."/>
            <person name="Chevrette M.G."/>
            <person name="De Carvalho L.P.S."/>
            <person name="Shen B."/>
        </authorList>
    </citation>
    <scope>NUCLEOTIDE SEQUENCE [LARGE SCALE GENOMIC DNA]</scope>
    <source>
        <strain evidence="1 2">NPDC020594</strain>
    </source>
</reference>
<keyword evidence="2" id="KW-1185">Reference proteome</keyword>
<protein>
    <submittedName>
        <fullName evidence="1">Uncharacterized protein</fullName>
    </submittedName>
</protein>
<proteinExistence type="predicted"/>
<evidence type="ECO:0000313" key="1">
    <source>
        <dbReference type="EMBL" id="MEU5714087.1"/>
    </source>
</evidence>
<dbReference type="RefSeq" id="WP_158712595.1">
    <property type="nucleotide sequence ID" value="NZ_JBFAEG010000073.1"/>
</dbReference>
<comment type="caution">
    <text evidence="1">The sequence shown here is derived from an EMBL/GenBank/DDBJ whole genome shotgun (WGS) entry which is preliminary data.</text>
</comment>